<evidence type="ECO:0000313" key="3">
    <source>
        <dbReference type="Proteomes" id="UP001201163"/>
    </source>
</evidence>
<reference evidence="2" key="1">
    <citation type="submission" date="2022-01" db="EMBL/GenBank/DDBJ databases">
        <title>Comparative genomics reveals a dynamic genome evolution in the ectomycorrhizal milk-cap (Lactarius) mushrooms.</title>
        <authorList>
            <consortium name="DOE Joint Genome Institute"/>
            <person name="Lebreton A."/>
            <person name="Tang N."/>
            <person name="Kuo A."/>
            <person name="LaButti K."/>
            <person name="Drula E."/>
            <person name="Barry K."/>
            <person name="Clum A."/>
            <person name="Lipzen A."/>
            <person name="Mousain D."/>
            <person name="Ng V."/>
            <person name="Wang R."/>
            <person name="Wang X."/>
            <person name="Dai Y."/>
            <person name="Henrissat B."/>
            <person name="Grigoriev I.V."/>
            <person name="Guerin-Laguette A."/>
            <person name="Yu F."/>
            <person name="Martin F.M."/>
        </authorList>
    </citation>
    <scope>NUCLEOTIDE SEQUENCE</scope>
    <source>
        <strain evidence="2">QP</strain>
    </source>
</reference>
<accession>A0AAD4LFC6</accession>
<evidence type="ECO:0000256" key="1">
    <source>
        <dbReference type="SAM" id="MobiDB-lite"/>
    </source>
</evidence>
<dbReference type="EMBL" id="JAKELL010000031">
    <property type="protein sequence ID" value="KAH8990320.1"/>
    <property type="molecule type" value="Genomic_DNA"/>
</dbReference>
<evidence type="ECO:0000313" key="2">
    <source>
        <dbReference type="EMBL" id="KAH8990320.1"/>
    </source>
</evidence>
<sequence length="325" mass="36789">MFSTSDRRGQIHGAAEMVVGGEDYFDYSTTNISESVVVEEEVFYLGHISSSYWAKHWVTRKNGQTRLFNEDDANWPLFYTIAHYIDSHPSSIATDGTLKLSAKLHQESWPFSLVIKVGQVYHTYKSTSDFLALKFGLPRMAVEVDSNLPDRPAMDHHCLMLQGASVVRFANTILDMYSIEKNFVFVAIYISGGGQADRYALYQKRGSDKVYWDLQTFVFADRGDRIAFALELSRLKKLATSVEKFSKEHELPTFTDKAKHGGDGGAAEQLEAYRYQVVPDILETEGGTWELIDKLPPNIRTVYRQSNPGQDRIDCKAPSQGIERT</sequence>
<feature type="region of interest" description="Disordered" evidence="1">
    <location>
        <begin position="304"/>
        <end position="325"/>
    </location>
</feature>
<dbReference type="Proteomes" id="UP001201163">
    <property type="component" value="Unassembled WGS sequence"/>
</dbReference>
<comment type="caution">
    <text evidence="2">The sequence shown here is derived from an EMBL/GenBank/DDBJ whole genome shotgun (WGS) entry which is preliminary data.</text>
</comment>
<name>A0AAD4LFC6_9AGAM</name>
<keyword evidence="3" id="KW-1185">Reference proteome</keyword>
<gene>
    <name evidence="2" type="ORF">EDB92DRAFT_1999275</name>
</gene>
<organism evidence="2 3">
    <name type="scientific">Lactarius akahatsu</name>
    <dbReference type="NCBI Taxonomy" id="416441"/>
    <lineage>
        <taxon>Eukaryota</taxon>
        <taxon>Fungi</taxon>
        <taxon>Dikarya</taxon>
        <taxon>Basidiomycota</taxon>
        <taxon>Agaricomycotina</taxon>
        <taxon>Agaricomycetes</taxon>
        <taxon>Russulales</taxon>
        <taxon>Russulaceae</taxon>
        <taxon>Lactarius</taxon>
    </lineage>
</organism>
<dbReference type="AlphaFoldDB" id="A0AAD4LFC6"/>
<proteinExistence type="predicted"/>
<protein>
    <submittedName>
        <fullName evidence="2">Uncharacterized protein</fullName>
    </submittedName>
</protein>